<protein>
    <recommendedName>
        <fullName evidence="3">SnoaL-like domain-containing protein</fullName>
    </recommendedName>
</protein>
<organism evidence="1 2">
    <name type="scientific">Sphaerulina musiva (strain SO2202)</name>
    <name type="common">Poplar stem canker fungus</name>
    <name type="synonym">Septoria musiva</name>
    <dbReference type="NCBI Taxonomy" id="692275"/>
    <lineage>
        <taxon>Eukaryota</taxon>
        <taxon>Fungi</taxon>
        <taxon>Dikarya</taxon>
        <taxon>Ascomycota</taxon>
        <taxon>Pezizomycotina</taxon>
        <taxon>Dothideomycetes</taxon>
        <taxon>Dothideomycetidae</taxon>
        <taxon>Mycosphaerellales</taxon>
        <taxon>Mycosphaerellaceae</taxon>
        <taxon>Sphaerulina</taxon>
    </lineage>
</organism>
<dbReference type="HOGENOM" id="CLU_107220_1_1_1"/>
<dbReference type="OrthoDB" id="10264449at2759"/>
<dbReference type="eggNOG" id="ENOG502SUG4">
    <property type="taxonomic scope" value="Eukaryota"/>
</dbReference>
<accession>N1QLC3</accession>
<evidence type="ECO:0000313" key="1">
    <source>
        <dbReference type="EMBL" id="EMF17082.1"/>
    </source>
</evidence>
<proteinExistence type="predicted"/>
<dbReference type="Gene3D" id="3.10.450.50">
    <property type="match status" value="1"/>
</dbReference>
<name>N1QLC3_SPHMS</name>
<dbReference type="RefSeq" id="XP_016765203.1">
    <property type="nucleotide sequence ID" value="XM_016902854.1"/>
</dbReference>
<evidence type="ECO:0008006" key="3">
    <source>
        <dbReference type="Google" id="ProtNLM"/>
    </source>
</evidence>
<reference evidence="1 2" key="1">
    <citation type="journal article" date="2012" name="PLoS Pathog.">
        <title>Diverse lifestyles and strategies of plant pathogenesis encoded in the genomes of eighteen Dothideomycetes fungi.</title>
        <authorList>
            <person name="Ohm R.A."/>
            <person name="Feau N."/>
            <person name="Henrissat B."/>
            <person name="Schoch C.L."/>
            <person name="Horwitz B.A."/>
            <person name="Barry K.W."/>
            <person name="Condon B.J."/>
            <person name="Copeland A.C."/>
            <person name="Dhillon B."/>
            <person name="Glaser F."/>
            <person name="Hesse C.N."/>
            <person name="Kosti I."/>
            <person name="LaButti K."/>
            <person name="Lindquist E.A."/>
            <person name="Lucas S."/>
            <person name="Salamov A.A."/>
            <person name="Bradshaw R.E."/>
            <person name="Ciuffetti L."/>
            <person name="Hamelin R.C."/>
            <person name="Kema G.H.J."/>
            <person name="Lawrence C."/>
            <person name="Scott J.A."/>
            <person name="Spatafora J.W."/>
            <person name="Turgeon B.G."/>
            <person name="de Wit P.J.G.M."/>
            <person name="Zhong S."/>
            <person name="Goodwin S.B."/>
            <person name="Grigoriev I.V."/>
        </authorList>
    </citation>
    <scope>NUCLEOTIDE SEQUENCE [LARGE SCALE GENOMIC DNA]</scope>
    <source>
        <strain evidence="1 2">SO2202</strain>
    </source>
</reference>
<evidence type="ECO:0000313" key="2">
    <source>
        <dbReference type="Proteomes" id="UP000016931"/>
    </source>
</evidence>
<dbReference type="EMBL" id="KB456260">
    <property type="protein sequence ID" value="EMF17082.1"/>
    <property type="molecule type" value="Genomic_DNA"/>
</dbReference>
<dbReference type="AlphaFoldDB" id="N1QLC3"/>
<gene>
    <name evidence="1" type="ORF">SEPMUDRAFT_137809</name>
</gene>
<sequence>MAPYPTAAEIRGFASSLGTSDPSPFFDRVSPQVEWHVMGTHPAAGVFTSLDAWKKGALGVVNAVLKEPLALEVVNVFGGGDQEWATVELKADSVCLNGMPYPQRYAWLLRFDKSGTIVQTKAYLDSALVQKAVSSNSGEGGSGLPKWP</sequence>
<dbReference type="Proteomes" id="UP000016931">
    <property type="component" value="Unassembled WGS sequence"/>
</dbReference>
<keyword evidence="2" id="KW-1185">Reference proteome</keyword>
<dbReference type="InterPro" id="IPR032710">
    <property type="entry name" value="NTF2-like_dom_sf"/>
</dbReference>
<dbReference type="OMA" id="YPQRYAW"/>
<dbReference type="STRING" id="692275.N1QLC3"/>
<dbReference type="GeneID" id="27899991"/>
<dbReference type="SUPFAM" id="SSF54427">
    <property type="entry name" value="NTF2-like"/>
    <property type="match status" value="1"/>
</dbReference>